<reference evidence="2" key="1">
    <citation type="submission" date="2017-09" db="EMBL/GenBank/DDBJ databases">
        <title>Depth-based differentiation of microbial function through sediment-hosted aquifers and enrichment of novel symbionts in the deep terrestrial subsurface.</title>
        <authorList>
            <person name="Probst A.J."/>
            <person name="Ladd B."/>
            <person name="Jarett J.K."/>
            <person name="Geller-Mcgrath D.E."/>
            <person name="Sieber C.M.K."/>
            <person name="Emerson J.B."/>
            <person name="Anantharaman K."/>
            <person name="Thomas B.C."/>
            <person name="Malmstrom R."/>
            <person name="Stieglmeier M."/>
            <person name="Klingl A."/>
            <person name="Woyke T."/>
            <person name="Ryan C.M."/>
            <person name="Banfield J.F."/>
        </authorList>
    </citation>
    <scope>NUCLEOTIDE SEQUENCE [LARGE SCALE GENOMIC DNA]</scope>
</reference>
<comment type="caution">
    <text evidence="1">The sequence shown here is derived from an EMBL/GenBank/DDBJ whole genome shotgun (WGS) entry which is preliminary data.</text>
</comment>
<accession>A0A2M7XFG3</accession>
<organism evidence="1 2">
    <name type="scientific">Candidatus Uhrbacteria bacterium CG_4_9_14_3_um_filter_41_35</name>
    <dbReference type="NCBI Taxonomy" id="1975034"/>
    <lineage>
        <taxon>Bacteria</taxon>
        <taxon>Candidatus Uhriibacteriota</taxon>
    </lineage>
</organism>
<evidence type="ECO:0000313" key="2">
    <source>
        <dbReference type="Proteomes" id="UP000231263"/>
    </source>
</evidence>
<evidence type="ECO:0008006" key="3">
    <source>
        <dbReference type="Google" id="ProtNLM"/>
    </source>
</evidence>
<evidence type="ECO:0000313" key="1">
    <source>
        <dbReference type="EMBL" id="PJA46601.1"/>
    </source>
</evidence>
<sequence length="126" mass="13579">MKINSTVLMVGLAILVLGAVITAGVIKKNAPGEYDRLTQCITDQGGKIYEAYWCSACAQQDELLGSSHRLLNRVECTSPGGVNKENPFDLCPDITGTPTWEKADGTRETGVKTPEQLAKFFGCAIQ</sequence>
<name>A0A2M7XFG3_9BACT</name>
<dbReference type="AlphaFoldDB" id="A0A2M7XFG3"/>
<dbReference type="Proteomes" id="UP000231263">
    <property type="component" value="Unassembled WGS sequence"/>
</dbReference>
<dbReference type="Gene3D" id="3.40.30.10">
    <property type="entry name" value="Glutaredoxin"/>
    <property type="match status" value="1"/>
</dbReference>
<proteinExistence type="predicted"/>
<dbReference type="EMBL" id="PFWT01000009">
    <property type="protein sequence ID" value="PJA46601.1"/>
    <property type="molecule type" value="Genomic_DNA"/>
</dbReference>
<protein>
    <recommendedName>
        <fullName evidence="3">Thioredoxin domain-containing protein</fullName>
    </recommendedName>
</protein>
<gene>
    <name evidence="1" type="ORF">CO173_02425</name>
</gene>